<feature type="region of interest" description="Disordered" evidence="1">
    <location>
        <begin position="30"/>
        <end position="58"/>
    </location>
</feature>
<dbReference type="Proteomes" id="UP000054018">
    <property type="component" value="Unassembled WGS sequence"/>
</dbReference>
<evidence type="ECO:0000256" key="1">
    <source>
        <dbReference type="SAM" id="MobiDB-lite"/>
    </source>
</evidence>
<evidence type="ECO:0000313" key="2">
    <source>
        <dbReference type="EMBL" id="KIK23659.1"/>
    </source>
</evidence>
<keyword evidence="3" id="KW-1185">Reference proteome</keyword>
<protein>
    <submittedName>
        <fullName evidence="2">Uncharacterized protein</fullName>
    </submittedName>
</protein>
<reference evidence="2 3" key="1">
    <citation type="submission" date="2014-04" db="EMBL/GenBank/DDBJ databases">
        <authorList>
            <consortium name="DOE Joint Genome Institute"/>
            <person name="Kuo A."/>
            <person name="Kohler A."/>
            <person name="Costa M.D."/>
            <person name="Nagy L.G."/>
            <person name="Floudas D."/>
            <person name="Copeland A."/>
            <person name="Barry K.W."/>
            <person name="Cichocki N."/>
            <person name="Veneault-Fourrey C."/>
            <person name="LaButti K."/>
            <person name="Lindquist E.A."/>
            <person name="Lipzen A."/>
            <person name="Lundell T."/>
            <person name="Morin E."/>
            <person name="Murat C."/>
            <person name="Sun H."/>
            <person name="Tunlid A."/>
            <person name="Henrissat B."/>
            <person name="Grigoriev I.V."/>
            <person name="Hibbett D.S."/>
            <person name="Martin F."/>
            <person name="Nordberg H.P."/>
            <person name="Cantor M.N."/>
            <person name="Hua S.X."/>
        </authorList>
    </citation>
    <scope>NUCLEOTIDE SEQUENCE [LARGE SCALE GENOMIC DNA]</scope>
    <source>
        <strain evidence="2 3">441</strain>
    </source>
</reference>
<name>A0A0C9ZCJ5_9AGAM</name>
<sequence length="85" mass="9198">MAFMMYGANIVRLAPSVHYSEAPSIAPRKAASLVPAKPNSTKPFKPRGSGTLQNSNVQPSTQALPALSAPTLHLRWHLSCSLCYY</sequence>
<accession>A0A0C9ZCJ5</accession>
<proteinExistence type="predicted"/>
<gene>
    <name evidence="2" type="ORF">PISMIDRAFT_679112</name>
</gene>
<evidence type="ECO:0000313" key="3">
    <source>
        <dbReference type="Proteomes" id="UP000054018"/>
    </source>
</evidence>
<dbReference type="HOGENOM" id="CLU_2513510_0_0_1"/>
<organism evidence="2 3">
    <name type="scientific">Pisolithus microcarpus 441</name>
    <dbReference type="NCBI Taxonomy" id="765257"/>
    <lineage>
        <taxon>Eukaryota</taxon>
        <taxon>Fungi</taxon>
        <taxon>Dikarya</taxon>
        <taxon>Basidiomycota</taxon>
        <taxon>Agaricomycotina</taxon>
        <taxon>Agaricomycetes</taxon>
        <taxon>Agaricomycetidae</taxon>
        <taxon>Boletales</taxon>
        <taxon>Sclerodermatineae</taxon>
        <taxon>Pisolithaceae</taxon>
        <taxon>Pisolithus</taxon>
    </lineage>
</organism>
<dbReference type="AlphaFoldDB" id="A0A0C9ZCJ5"/>
<dbReference type="EMBL" id="KN833724">
    <property type="protein sequence ID" value="KIK23659.1"/>
    <property type="molecule type" value="Genomic_DNA"/>
</dbReference>
<reference evidence="3" key="2">
    <citation type="submission" date="2015-01" db="EMBL/GenBank/DDBJ databases">
        <title>Evolutionary Origins and Diversification of the Mycorrhizal Mutualists.</title>
        <authorList>
            <consortium name="DOE Joint Genome Institute"/>
            <consortium name="Mycorrhizal Genomics Consortium"/>
            <person name="Kohler A."/>
            <person name="Kuo A."/>
            <person name="Nagy L.G."/>
            <person name="Floudas D."/>
            <person name="Copeland A."/>
            <person name="Barry K.W."/>
            <person name="Cichocki N."/>
            <person name="Veneault-Fourrey C."/>
            <person name="LaButti K."/>
            <person name="Lindquist E.A."/>
            <person name="Lipzen A."/>
            <person name="Lundell T."/>
            <person name="Morin E."/>
            <person name="Murat C."/>
            <person name="Riley R."/>
            <person name="Ohm R."/>
            <person name="Sun H."/>
            <person name="Tunlid A."/>
            <person name="Henrissat B."/>
            <person name="Grigoriev I.V."/>
            <person name="Hibbett D.S."/>
            <person name="Martin F."/>
        </authorList>
    </citation>
    <scope>NUCLEOTIDE SEQUENCE [LARGE SCALE GENOMIC DNA]</scope>
    <source>
        <strain evidence="3">441</strain>
    </source>
</reference>